<comment type="caution">
    <text evidence="1">The sequence shown here is derived from an EMBL/GenBank/DDBJ whole genome shotgun (WGS) entry which is preliminary data.</text>
</comment>
<accession>A0A2N0BQR0</accession>
<organism evidence="1">
    <name type="scientific">Leptospira ellisii</name>
    <dbReference type="NCBI Taxonomy" id="2023197"/>
    <lineage>
        <taxon>Bacteria</taxon>
        <taxon>Pseudomonadati</taxon>
        <taxon>Spirochaetota</taxon>
        <taxon>Spirochaetia</taxon>
        <taxon>Leptospirales</taxon>
        <taxon>Leptospiraceae</taxon>
        <taxon>Leptospira</taxon>
    </lineage>
</organism>
<accession>A0A2N0B685</accession>
<name>A0A2N0BQR0_9LEPT</name>
<dbReference type="AlphaFoldDB" id="A0A2N0BQR0"/>
<sequence>MERFCSDFPLDFTDELRNSREVPHSFKLKLKAESNGEGDPKQKGSFLFQDSKSNFCGSFVTVQVRGEWMILEKNGGRRFRRKAPPGGSERRNS</sequence>
<protein>
    <submittedName>
        <fullName evidence="1">Uncharacterized protein</fullName>
    </submittedName>
</protein>
<proteinExistence type="predicted"/>
<evidence type="ECO:0000313" key="1">
    <source>
        <dbReference type="EMBL" id="PJZ92074.1"/>
    </source>
</evidence>
<gene>
    <name evidence="1" type="ORF">CH379_15195</name>
</gene>
<reference evidence="1" key="1">
    <citation type="submission" date="2017-07" db="EMBL/GenBank/DDBJ databases">
        <title>Leptospira spp. isolated from tropical soils.</title>
        <authorList>
            <person name="Thibeaux R."/>
            <person name="Iraola G."/>
            <person name="Ferres I."/>
            <person name="Bierque E."/>
            <person name="Girault D."/>
            <person name="Soupe-Gilbert M.-E."/>
            <person name="Picardeau M."/>
            <person name="Goarant C."/>
        </authorList>
    </citation>
    <scope>NUCLEOTIDE SEQUENCE [LARGE SCALE GENOMIC DNA]</scope>
    <source>
        <strain evidence="1">ATI7-C-A5</strain>
    </source>
</reference>
<dbReference type="EMBL" id="NPEF01000176">
    <property type="protein sequence ID" value="PJZ92074.1"/>
    <property type="molecule type" value="Genomic_DNA"/>
</dbReference>